<gene>
    <name evidence="11" type="ORF">KXQ929_LOCUS37041</name>
</gene>
<keyword evidence="4 9" id="KW-0479">Metal-binding</keyword>
<keyword evidence="7 10" id="KW-0503">Monooxygenase</keyword>
<evidence type="ECO:0000313" key="11">
    <source>
        <dbReference type="EMBL" id="CAF4147070.1"/>
    </source>
</evidence>
<keyword evidence="5 10" id="KW-0560">Oxidoreductase</keyword>
<evidence type="ECO:0000313" key="12">
    <source>
        <dbReference type="Proteomes" id="UP000663868"/>
    </source>
</evidence>
<evidence type="ECO:0000256" key="8">
    <source>
        <dbReference type="ARBA" id="ARBA00043906"/>
    </source>
</evidence>
<evidence type="ECO:0000256" key="7">
    <source>
        <dbReference type="ARBA" id="ARBA00023033"/>
    </source>
</evidence>
<evidence type="ECO:0000256" key="2">
    <source>
        <dbReference type="ARBA" id="ARBA00010617"/>
    </source>
</evidence>
<dbReference type="InterPro" id="IPR050705">
    <property type="entry name" value="Cytochrome_P450_3A"/>
</dbReference>
<dbReference type="InterPro" id="IPR036396">
    <property type="entry name" value="Cyt_P450_sf"/>
</dbReference>
<proteinExistence type="inferred from homology"/>
<dbReference type="PRINTS" id="PR00385">
    <property type="entry name" value="P450"/>
</dbReference>
<dbReference type="PANTHER" id="PTHR24302">
    <property type="entry name" value="CYTOCHROME P450 FAMILY 3"/>
    <property type="match status" value="1"/>
</dbReference>
<evidence type="ECO:0000256" key="3">
    <source>
        <dbReference type="ARBA" id="ARBA00022617"/>
    </source>
</evidence>
<keyword evidence="6 9" id="KW-0408">Iron</keyword>
<dbReference type="InterPro" id="IPR002401">
    <property type="entry name" value="Cyt_P450_E_grp-I"/>
</dbReference>
<protein>
    <recommendedName>
        <fullName evidence="13">Cytochrome P450</fullName>
    </recommendedName>
</protein>
<organism evidence="11 12">
    <name type="scientific">Adineta steineri</name>
    <dbReference type="NCBI Taxonomy" id="433720"/>
    <lineage>
        <taxon>Eukaryota</taxon>
        <taxon>Metazoa</taxon>
        <taxon>Spiralia</taxon>
        <taxon>Gnathifera</taxon>
        <taxon>Rotifera</taxon>
        <taxon>Eurotatoria</taxon>
        <taxon>Bdelloidea</taxon>
        <taxon>Adinetida</taxon>
        <taxon>Adinetidae</taxon>
        <taxon>Adineta</taxon>
    </lineage>
</organism>
<dbReference type="EMBL" id="CAJOBB010005980">
    <property type="protein sequence ID" value="CAF4147070.1"/>
    <property type="molecule type" value="Genomic_DNA"/>
</dbReference>
<dbReference type="GO" id="GO:0020037">
    <property type="term" value="F:heme binding"/>
    <property type="evidence" value="ECO:0007669"/>
    <property type="project" value="InterPro"/>
</dbReference>
<evidence type="ECO:0000256" key="1">
    <source>
        <dbReference type="ARBA" id="ARBA00001971"/>
    </source>
</evidence>
<dbReference type="PANTHER" id="PTHR24302:SF15">
    <property type="entry name" value="FATTY-ACID PEROXYGENASE"/>
    <property type="match status" value="1"/>
</dbReference>
<dbReference type="Gene3D" id="1.10.630.10">
    <property type="entry name" value="Cytochrome P450"/>
    <property type="match status" value="1"/>
</dbReference>
<dbReference type="Pfam" id="PF00067">
    <property type="entry name" value="p450"/>
    <property type="match status" value="1"/>
</dbReference>
<feature type="binding site" description="axial binding residue" evidence="9">
    <location>
        <position position="442"/>
    </location>
    <ligand>
        <name>heme</name>
        <dbReference type="ChEBI" id="CHEBI:30413"/>
    </ligand>
    <ligandPart>
        <name>Fe</name>
        <dbReference type="ChEBI" id="CHEBI:18248"/>
    </ligandPart>
</feature>
<comment type="similarity">
    <text evidence="2 10">Belongs to the cytochrome P450 family.</text>
</comment>
<dbReference type="FunFam" id="1.10.630.10:FF:000182">
    <property type="entry name" value="Cytochrome P450 3A4"/>
    <property type="match status" value="1"/>
</dbReference>
<evidence type="ECO:0000256" key="9">
    <source>
        <dbReference type="PIRSR" id="PIRSR602401-1"/>
    </source>
</evidence>
<dbReference type="Proteomes" id="UP000663868">
    <property type="component" value="Unassembled WGS sequence"/>
</dbReference>
<dbReference type="PROSITE" id="PS00086">
    <property type="entry name" value="CYTOCHROME_P450"/>
    <property type="match status" value="1"/>
</dbReference>
<dbReference type="GO" id="GO:0008395">
    <property type="term" value="F:steroid hydroxylase activity"/>
    <property type="evidence" value="ECO:0007669"/>
    <property type="project" value="TreeGrafter"/>
</dbReference>
<dbReference type="GO" id="GO:0016705">
    <property type="term" value="F:oxidoreductase activity, acting on paired donors, with incorporation or reduction of molecular oxygen"/>
    <property type="evidence" value="ECO:0007669"/>
    <property type="project" value="InterPro"/>
</dbReference>
<dbReference type="InterPro" id="IPR001128">
    <property type="entry name" value="Cyt_P450"/>
</dbReference>
<comment type="caution">
    <text evidence="11">The sequence shown here is derived from an EMBL/GenBank/DDBJ whole genome shotgun (WGS) entry which is preliminary data.</text>
</comment>
<comment type="cofactor">
    <cofactor evidence="1 9">
        <name>heme</name>
        <dbReference type="ChEBI" id="CHEBI:30413"/>
    </cofactor>
</comment>
<dbReference type="CDD" id="cd11055">
    <property type="entry name" value="CYP3A-like"/>
    <property type="match status" value="1"/>
</dbReference>
<evidence type="ECO:0000256" key="10">
    <source>
        <dbReference type="RuleBase" id="RU000461"/>
    </source>
</evidence>
<comment type="function">
    <text evidence="8">Cytochromes P450 are a group of heme-thiolate monooxygenases. They oxidize a variety of structurally unrelated compounds, including steroids, fatty acids, and xenobiotics.</text>
</comment>
<feature type="non-terminal residue" evidence="11">
    <location>
        <position position="1"/>
    </location>
</feature>
<sequence>RRGIPTPPFRFFFGHLRTLWSCASFHRQLESWTKQYGKIYGIYQGSVPTFVASDPDFLHEVFIKQFLVFQGRRDIFIRKADNLSTSSGRTWRRHRHVINPTFTAAKLKMMSPLINGCVTNLMEKLADHATNNSQFNIYVYYKRMTMDVICQCAFGLDTDMQNNPNNIYFKKVQEIFSRNFRSMIFFKLGQLTPGIGNIIGKFFFGMNTTRAFINIHILSLLSTKQLHELPSAWLANRLYPIVEQRQQMPTSRVDLLQLMLQVVTEEKINDEVSDSNKANYRLTREEIISNMFNFMVAGYETTSTALACATYELARHPEVLEKLQTEIDQLPLCSDEGCDKETKIYPDYDIVAQMPYMDMFISEVLRMYPINNQGIQRCAFEDTMVQGIKIEKGTLVHADIYSVHYDRELWGPEDPYLFLPERHGIKRHPMAYLPFGAGPRHCVGIRFALIEMKILLVRLLREYSILPGDDLESKFNIRELIVIAPEEVWVKLVKRAA</sequence>
<keyword evidence="3 9" id="KW-0349">Heme</keyword>
<dbReference type="GO" id="GO:0005506">
    <property type="term" value="F:iron ion binding"/>
    <property type="evidence" value="ECO:0007669"/>
    <property type="project" value="InterPro"/>
</dbReference>
<evidence type="ECO:0000256" key="5">
    <source>
        <dbReference type="ARBA" id="ARBA00023002"/>
    </source>
</evidence>
<accession>A0A819XSS9</accession>
<evidence type="ECO:0000256" key="4">
    <source>
        <dbReference type="ARBA" id="ARBA00022723"/>
    </source>
</evidence>
<dbReference type="PRINTS" id="PR00463">
    <property type="entry name" value="EP450I"/>
</dbReference>
<reference evidence="11" key="1">
    <citation type="submission" date="2021-02" db="EMBL/GenBank/DDBJ databases">
        <authorList>
            <person name="Nowell W R."/>
        </authorList>
    </citation>
    <scope>NUCLEOTIDE SEQUENCE</scope>
</reference>
<name>A0A819XSS9_9BILA</name>
<dbReference type="AlphaFoldDB" id="A0A819XSS9"/>
<dbReference type="InterPro" id="IPR017972">
    <property type="entry name" value="Cyt_P450_CS"/>
</dbReference>
<evidence type="ECO:0008006" key="13">
    <source>
        <dbReference type="Google" id="ProtNLM"/>
    </source>
</evidence>
<dbReference type="SUPFAM" id="SSF48264">
    <property type="entry name" value="Cytochrome P450"/>
    <property type="match status" value="1"/>
</dbReference>
<evidence type="ECO:0000256" key="6">
    <source>
        <dbReference type="ARBA" id="ARBA00023004"/>
    </source>
</evidence>